<dbReference type="STRING" id="474960.SAMN05216180_2577"/>
<keyword evidence="3 5" id="KW-0067">ATP-binding</keyword>
<keyword evidence="1" id="KW-0813">Transport</keyword>
<dbReference type="Proteomes" id="UP000199158">
    <property type="component" value="Unassembled WGS sequence"/>
</dbReference>
<dbReference type="PANTHER" id="PTHR42734:SF19">
    <property type="entry name" value="IRON COMPOUNDS ABC TRANSPORTER, ATP-BINDING PROTEIN"/>
    <property type="match status" value="1"/>
</dbReference>
<dbReference type="GO" id="GO:0016887">
    <property type="term" value="F:ATP hydrolysis activity"/>
    <property type="evidence" value="ECO:0007669"/>
    <property type="project" value="InterPro"/>
</dbReference>
<dbReference type="InterPro" id="IPR027417">
    <property type="entry name" value="P-loop_NTPase"/>
</dbReference>
<dbReference type="InterPro" id="IPR017871">
    <property type="entry name" value="ABC_transporter-like_CS"/>
</dbReference>
<evidence type="ECO:0000256" key="3">
    <source>
        <dbReference type="ARBA" id="ARBA00022840"/>
    </source>
</evidence>
<dbReference type="InterPro" id="IPR050153">
    <property type="entry name" value="Metal_Ion_Import_ABC"/>
</dbReference>
<dbReference type="Gene3D" id="3.40.50.300">
    <property type="entry name" value="P-loop containing nucleotide triphosphate hydrolases"/>
    <property type="match status" value="1"/>
</dbReference>
<keyword evidence="6" id="KW-1185">Reference proteome</keyword>
<dbReference type="RefSeq" id="WP_092755824.1">
    <property type="nucleotide sequence ID" value="NZ_FOCG01000003.1"/>
</dbReference>
<dbReference type="Pfam" id="PF00005">
    <property type="entry name" value="ABC_tran"/>
    <property type="match status" value="1"/>
</dbReference>
<dbReference type="AlphaFoldDB" id="A0A1H8DH52"/>
<dbReference type="PANTHER" id="PTHR42734">
    <property type="entry name" value="METAL TRANSPORT SYSTEM ATP-BINDING PROTEIN TM_0124-RELATED"/>
    <property type="match status" value="1"/>
</dbReference>
<dbReference type="OrthoDB" id="9799337at2"/>
<keyword evidence="2" id="KW-0547">Nucleotide-binding</keyword>
<accession>A0A1H8DH52</accession>
<dbReference type="FunFam" id="3.40.50.300:FF:000134">
    <property type="entry name" value="Iron-enterobactin ABC transporter ATP-binding protein"/>
    <property type="match status" value="1"/>
</dbReference>
<dbReference type="PROSITE" id="PS00211">
    <property type="entry name" value="ABC_TRANSPORTER_1"/>
    <property type="match status" value="1"/>
</dbReference>
<dbReference type="CDD" id="cd03214">
    <property type="entry name" value="ABC_Iron-Siderophores_B12_Hemin"/>
    <property type="match status" value="1"/>
</dbReference>
<dbReference type="PROSITE" id="PS50893">
    <property type="entry name" value="ABC_TRANSPORTER_2"/>
    <property type="match status" value="1"/>
</dbReference>
<evidence type="ECO:0000313" key="6">
    <source>
        <dbReference type="Proteomes" id="UP000199158"/>
    </source>
</evidence>
<name>A0A1H8DH52_9FIRM</name>
<sequence>MSIKIKNLCFAYGERKVLRDVNFSANSGELVCVLGPNGVGKSTLFRCMLGLQNSYKGDISVNGQEIGSMPAAVLAKKIAYIPQHYSMYFNYTVFHMVLMGTTSQISTLASPGKAQEHAVMQALERFGIAHLRDRGCAQISGGERQLALIARAVVQQAKILVMDEPTANLDYGNQFRVMQEVCRLAQQGYTIILSTHNPEQALMYANRVLVLLDGTVLRFGTPDEVMSNELLHKVYGVNVQLREISLGQKKMRVCIPLEQLEEQHVLLE</sequence>
<feature type="domain" description="ABC transporter" evidence="4">
    <location>
        <begin position="3"/>
        <end position="238"/>
    </location>
</feature>
<reference evidence="5 6" key="1">
    <citation type="submission" date="2016-10" db="EMBL/GenBank/DDBJ databases">
        <authorList>
            <person name="de Groot N.N."/>
        </authorList>
    </citation>
    <scope>NUCLEOTIDE SEQUENCE [LARGE SCALE GENOMIC DNA]</scope>
    <source>
        <strain evidence="5 6">CGMCC 1.5070</strain>
    </source>
</reference>
<dbReference type="InterPro" id="IPR003593">
    <property type="entry name" value="AAA+_ATPase"/>
</dbReference>
<evidence type="ECO:0000256" key="2">
    <source>
        <dbReference type="ARBA" id="ARBA00022741"/>
    </source>
</evidence>
<protein>
    <submittedName>
        <fullName evidence="5">Iron complex transport system ATP-binding protein</fullName>
    </submittedName>
</protein>
<evidence type="ECO:0000313" key="5">
    <source>
        <dbReference type="EMBL" id="SEN05848.1"/>
    </source>
</evidence>
<dbReference type="SMART" id="SM00382">
    <property type="entry name" value="AAA"/>
    <property type="match status" value="1"/>
</dbReference>
<dbReference type="GO" id="GO:0005524">
    <property type="term" value="F:ATP binding"/>
    <property type="evidence" value="ECO:0007669"/>
    <property type="project" value="UniProtKB-KW"/>
</dbReference>
<evidence type="ECO:0000259" key="4">
    <source>
        <dbReference type="PROSITE" id="PS50893"/>
    </source>
</evidence>
<gene>
    <name evidence="5" type="ORF">SAMN05216180_2577</name>
</gene>
<dbReference type="EMBL" id="FOCG01000003">
    <property type="protein sequence ID" value="SEN05848.1"/>
    <property type="molecule type" value="Genomic_DNA"/>
</dbReference>
<proteinExistence type="predicted"/>
<organism evidence="5 6">
    <name type="scientific">Hydrogenoanaerobacterium saccharovorans</name>
    <dbReference type="NCBI Taxonomy" id="474960"/>
    <lineage>
        <taxon>Bacteria</taxon>
        <taxon>Bacillati</taxon>
        <taxon>Bacillota</taxon>
        <taxon>Clostridia</taxon>
        <taxon>Eubacteriales</taxon>
        <taxon>Oscillospiraceae</taxon>
        <taxon>Hydrogenoanaerobacterium</taxon>
    </lineage>
</organism>
<dbReference type="SUPFAM" id="SSF52540">
    <property type="entry name" value="P-loop containing nucleoside triphosphate hydrolases"/>
    <property type="match status" value="1"/>
</dbReference>
<dbReference type="InterPro" id="IPR003439">
    <property type="entry name" value="ABC_transporter-like_ATP-bd"/>
</dbReference>
<evidence type="ECO:0000256" key="1">
    <source>
        <dbReference type="ARBA" id="ARBA00022448"/>
    </source>
</evidence>